<sequence length="117" mass="13722">MAKKKDERQQFLDQLKTATVDETLFRLCHKRGFIQGNYYSHRTRTTDPEDLLLVVSVFSHQHSLELPADMEVVGQHDDNVFIPMRVVRYERLMVGDSGGYWYLVKLQGDTSRWGRSM</sequence>
<organism evidence="1">
    <name type="scientific">Pseudomonas phage HRDY3</name>
    <dbReference type="NCBI Taxonomy" id="3236930"/>
    <lineage>
        <taxon>Viruses</taxon>
    </lineage>
</organism>
<reference evidence="1" key="1">
    <citation type="submission" date="2024-07" db="EMBL/GenBank/DDBJ databases">
        <authorList>
            <person name="Bringhurst R.M."/>
            <person name="Homer T.E."/>
        </authorList>
    </citation>
    <scope>NUCLEOTIDE SEQUENCE</scope>
</reference>
<accession>A0AB39CEJ0</accession>
<protein>
    <submittedName>
        <fullName evidence="1">Uncharacterized protein</fullName>
    </submittedName>
</protein>
<evidence type="ECO:0000313" key="1">
    <source>
        <dbReference type="EMBL" id="XDJ15271.1"/>
    </source>
</evidence>
<dbReference type="EMBL" id="PQ015379">
    <property type="protein sequence ID" value="XDJ15271.1"/>
    <property type="molecule type" value="Genomic_DNA"/>
</dbReference>
<proteinExistence type="predicted"/>
<name>A0AB39CEJ0_9VIRU</name>